<keyword evidence="2" id="KW-1185">Reference proteome</keyword>
<dbReference type="Proteomes" id="UP000645828">
    <property type="component" value="Unassembled WGS sequence"/>
</dbReference>
<organism evidence="1 2">
    <name type="scientific">Nyctereutes procyonoides</name>
    <name type="common">Raccoon dog</name>
    <name type="synonym">Canis procyonoides</name>
    <dbReference type="NCBI Taxonomy" id="34880"/>
    <lineage>
        <taxon>Eukaryota</taxon>
        <taxon>Metazoa</taxon>
        <taxon>Chordata</taxon>
        <taxon>Craniata</taxon>
        <taxon>Vertebrata</taxon>
        <taxon>Euteleostomi</taxon>
        <taxon>Mammalia</taxon>
        <taxon>Eutheria</taxon>
        <taxon>Laurasiatheria</taxon>
        <taxon>Carnivora</taxon>
        <taxon>Caniformia</taxon>
        <taxon>Canidae</taxon>
        <taxon>Nyctereutes</taxon>
    </lineage>
</organism>
<accession>A0A811YC50</accession>
<dbReference type="AlphaFoldDB" id="A0A811YC50"/>
<reference evidence="1" key="1">
    <citation type="submission" date="2020-12" db="EMBL/GenBank/DDBJ databases">
        <authorList>
            <consortium name="Molecular Ecology Group"/>
        </authorList>
    </citation>
    <scope>NUCLEOTIDE SEQUENCE</scope>
    <source>
        <strain evidence="1">TBG_1078</strain>
    </source>
</reference>
<dbReference type="EMBL" id="CAJHUB010000674">
    <property type="protein sequence ID" value="CAD7675130.1"/>
    <property type="molecule type" value="Genomic_DNA"/>
</dbReference>
<sequence length="133" mass="15179">MPTEPAEVLPSKEQSTGNTTTVVLNWKTRLPPGQFGILMPFCQKKKKGISPRTRVIYPNYQEEIGLLLSIEETQAEGKAGSMQGARRGTQSRVSSIMHLFCFPETKFAVIRILLETITQVEKWQIKPFNFWQH</sequence>
<evidence type="ECO:0000313" key="1">
    <source>
        <dbReference type="EMBL" id="CAD7675130.1"/>
    </source>
</evidence>
<proteinExistence type="predicted"/>
<dbReference type="SUPFAM" id="SSF51283">
    <property type="entry name" value="dUTPase-like"/>
    <property type="match status" value="1"/>
</dbReference>
<comment type="caution">
    <text evidence="1">The sequence shown here is derived from an EMBL/GenBank/DDBJ whole genome shotgun (WGS) entry which is preliminary data.</text>
</comment>
<dbReference type="InterPro" id="IPR036157">
    <property type="entry name" value="dUTPase-like_sf"/>
</dbReference>
<name>A0A811YC50_NYCPR</name>
<protein>
    <submittedName>
        <fullName evidence="1">(raccoon dog) hypothetical protein</fullName>
    </submittedName>
</protein>
<gene>
    <name evidence="1" type="ORF">NYPRO_LOCUS7925</name>
</gene>
<evidence type="ECO:0000313" key="2">
    <source>
        <dbReference type="Proteomes" id="UP000645828"/>
    </source>
</evidence>